<dbReference type="PIRSF" id="PIRSF025737">
    <property type="entry name" value="Cyco1"/>
    <property type="match status" value="1"/>
</dbReference>
<protein>
    <recommendedName>
        <fullName evidence="12">Archaeosortase A</fullName>
    </recommendedName>
</protein>
<dbReference type="KEGG" id="mbu:Mbur_2196"/>
<dbReference type="NCBIfam" id="TIGR04125">
    <property type="entry name" value="exosort_PGF_TRM"/>
    <property type="match status" value="1"/>
</dbReference>
<dbReference type="GO" id="GO:0006508">
    <property type="term" value="P:proteolysis"/>
    <property type="evidence" value="ECO:0007669"/>
    <property type="project" value="UniProtKB-KW"/>
</dbReference>
<sequence>MIENVLWIAVALMMASAILPPTKRIKFLVGGLGWVFFSLHWAYQPLHYVAINDYFNVILTIAIAFFCLFMAQNMIKGYKGFSVSEEKGHLNTVLMVTSATALGSLFYFPFANIPSLNQWIISTVTNNTVWMLQTLGHDVLVSGNEIVYNGYAVSIILACTAIESIALFTGLIISINAPKRKLFQAFMVSVPVIYSLNLIRNTFVIVAYGDQWFGPESFEIAHHIIAKFGSGIALFVIAYVVMRILPELLDLIDGLWEMTTEQLRSFVRKI</sequence>
<dbReference type="RefSeq" id="WP_011500197.1">
    <property type="nucleotide sequence ID" value="NC_007955.1"/>
</dbReference>
<evidence type="ECO:0000256" key="3">
    <source>
        <dbReference type="ARBA" id="ARBA00022670"/>
    </source>
</evidence>
<gene>
    <name evidence="10" type="ordered locus">Mbur_2196</name>
</gene>
<keyword evidence="2" id="KW-1003">Cell membrane</keyword>
<keyword evidence="11" id="KW-1185">Reference proteome</keyword>
<feature type="active site" description="Proton donor" evidence="8">
    <location>
        <position position="200"/>
    </location>
</feature>
<evidence type="ECO:0000256" key="2">
    <source>
        <dbReference type="ARBA" id="ARBA00022475"/>
    </source>
</evidence>
<evidence type="ECO:0008006" key="12">
    <source>
        <dbReference type="Google" id="ProtNLM"/>
    </source>
</evidence>
<dbReference type="HOGENOM" id="CLU_065734_0_0_2"/>
<reference evidence="11" key="1">
    <citation type="journal article" date="2009" name="ISME J.">
        <title>The genome sequence of the psychrophilic archaeon, Methanococcoides burtonii: the role of genome evolution in cold adaptation.</title>
        <authorList>
            <person name="Allen M.A."/>
            <person name="Lauro F.M."/>
            <person name="Williams T.J."/>
            <person name="Burg D."/>
            <person name="Siddiqui K.S."/>
            <person name="De Francisci D."/>
            <person name="Chong K.W."/>
            <person name="Pilak O."/>
            <person name="Chew H.H."/>
            <person name="De Maere M.Z."/>
            <person name="Ting L."/>
            <person name="Katrib M."/>
            <person name="Ng C."/>
            <person name="Sowers K.R."/>
            <person name="Galperin M.Y."/>
            <person name="Anderson I.J."/>
            <person name="Ivanova N."/>
            <person name="Dalin E."/>
            <person name="Martinez M."/>
            <person name="Lapidus A."/>
            <person name="Hauser L."/>
            <person name="Land M."/>
            <person name="Thomas T."/>
            <person name="Cavicchioli R."/>
        </authorList>
    </citation>
    <scope>NUCLEOTIDE SEQUENCE [LARGE SCALE GENOMIC DNA]</scope>
    <source>
        <strain evidence="11">DSM 6242 / NBRC 107633 / OCM 468 / ACE-M</strain>
    </source>
</reference>
<dbReference type="NCBIfam" id="TIGR04178">
    <property type="entry name" value="exo_archaeo"/>
    <property type="match status" value="1"/>
</dbReference>
<dbReference type="InterPro" id="IPR014522">
    <property type="entry name" value="ArtA"/>
</dbReference>
<evidence type="ECO:0000256" key="4">
    <source>
        <dbReference type="ARBA" id="ARBA00022692"/>
    </source>
</evidence>
<evidence type="ECO:0000256" key="5">
    <source>
        <dbReference type="ARBA" id="ARBA00022801"/>
    </source>
</evidence>
<feature type="transmembrane region" description="Helical" evidence="9">
    <location>
        <begin position="185"/>
        <end position="208"/>
    </location>
</feature>
<dbReference type="Pfam" id="PF09721">
    <property type="entry name" value="Exosortase_EpsH"/>
    <property type="match status" value="1"/>
</dbReference>
<keyword evidence="3" id="KW-0645">Protease</keyword>
<evidence type="ECO:0000313" key="11">
    <source>
        <dbReference type="Proteomes" id="UP000001979"/>
    </source>
</evidence>
<feature type="transmembrane region" description="Helical" evidence="9">
    <location>
        <begin position="27"/>
        <end position="43"/>
    </location>
</feature>
<evidence type="ECO:0000256" key="7">
    <source>
        <dbReference type="ARBA" id="ARBA00023136"/>
    </source>
</evidence>
<feature type="active site" description="Acyl-thioester intermediate" evidence="8">
    <location>
        <position position="159"/>
    </location>
</feature>
<dbReference type="GeneID" id="3998807"/>
<dbReference type="GO" id="GO:0008233">
    <property type="term" value="F:peptidase activity"/>
    <property type="evidence" value="ECO:0007669"/>
    <property type="project" value="UniProtKB-KW"/>
</dbReference>
<dbReference type="OrthoDB" id="200496at2157"/>
<dbReference type="GO" id="GO:0005886">
    <property type="term" value="C:plasma membrane"/>
    <property type="evidence" value="ECO:0007669"/>
    <property type="project" value="UniProtKB-SubCell"/>
</dbReference>
<dbReference type="InterPro" id="IPR019127">
    <property type="entry name" value="Exosortase"/>
</dbReference>
<keyword evidence="5" id="KW-0378">Hydrolase</keyword>
<dbReference type="AlphaFoldDB" id="Q12U15"/>
<organism evidence="10 11">
    <name type="scientific">Methanococcoides burtonii (strain DSM 6242 / NBRC 107633 / OCM 468 / ACE-M)</name>
    <dbReference type="NCBI Taxonomy" id="259564"/>
    <lineage>
        <taxon>Archaea</taxon>
        <taxon>Methanobacteriati</taxon>
        <taxon>Methanobacteriota</taxon>
        <taxon>Stenosarchaea group</taxon>
        <taxon>Methanomicrobia</taxon>
        <taxon>Methanosarcinales</taxon>
        <taxon>Methanosarcinaceae</taxon>
        <taxon>Methanococcoides</taxon>
    </lineage>
</organism>
<feature type="transmembrane region" description="Helical" evidence="9">
    <location>
        <begin position="220"/>
        <end position="242"/>
    </location>
</feature>
<feature type="transmembrane region" description="Helical" evidence="9">
    <location>
        <begin position="55"/>
        <end position="71"/>
    </location>
</feature>
<feature type="transmembrane region" description="Helical" evidence="9">
    <location>
        <begin position="151"/>
        <end position="173"/>
    </location>
</feature>
<accession>Q12U15</accession>
<keyword evidence="4 9" id="KW-0812">Transmembrane</keyword>
<evidence type="ECO:0000313" key="10">
    <source>
        <dbReference type="EMBL" id="ABE53061.1"/>
    </source>
</evidence>
<keyword evidence="6 9" id="KW-1133">Transmembrane helix</keyword>
<dbReference type="EMBL" id="CP000300">
    <property type="protein sequence ID" value="ABE53061.1"/>
    <property type="molecule type" value="Genomic_DNA"/>
</dbReference>
<name>Q12U15_METBU</name>
<evidence type="ECO:0000256" key="6">
    <source>
        <dbReference type="ARBA" id="ARBA00022989"/>
    </source>
</evidence>
<dbReference type="Proteomes" id="UP000001979">
    <property type="component" value="Chromosome"/>
</dbReference>
<dbReference type="STRING" id="259564.Mbur_2196"/>
<evidence type="ECO:0000256" key="8">
    <source>
        <dbReference type="PIRSR" id="PIRSR025737-1"/>
    </source>
</evidence>
<evidence type="ECO:0000256" key="9">
    <source>
        <dbReference type="SAM" id="Phobius"/>
    </source>
</evidence>
<evidence type="ECO:0000256" key="1">
    <source>
        <dbReference type="ARBA" id="ARBA00004651"/>
    </source>
</evidence>
<feature type="transmembrane region" description="Helical" evidence="9">
    <location>
        <begin position="92"/>
        <end position="110"/>
    </location>
</feature>
<dbReference type="InterPro" id="IPR026392">
    <property type="entry name" value="Exo/Archaeosortase_dom"/>
</dbReference>
<comment type="subcellular location">
    <subcellularLocation>
        <location evidence="1">Cell membrane</location>
        <topology evidence="1">Multi-pass membrane protein</topology>
    </subcellularLocation>
</comment>
<proteinExistence type="predicted"/>
<keyword evidence="7 9" id="KW-0472">Membrane</keyword>
<feature type="transmembrane region" description="Helical" evidence="9">
    <location>
        <begin position="6"/>
        <end position="22"/>
    </location>
</feature>